<dbReference type="InterPro" id="IPR000672">
    <property type="entry name" value="THF_DH/CycHdrlase"/>
</dbReference>
<dbReference type="Gene3D" id="3.40.50.10860">
    <property type="entry name" value="Leucine Dehydrogenase, chain A, domain 1"/>
    <property type="match status" value="1"/>
</dbReference>
<dbReference type="KEGG" id="pace:A6070_02915"/>
<dbReference type="GO" id="GO:0000105">
    <property type="term" value="P:L-histidine biosynthetic process"/>
    <property type="evidence" value="ECO:0007669"/>
    <property type="project" value="UniProtKB-KW"/>
</dbReference>
<evidence type="ECO:0000313" key="15">
    <source>
        <dbReference type="Proteomes" id="UP000182264"/>
    </source>
</evidence>
<dbReference type="PRINTS" id="PR00085">
    <property type="entry name" value="THFDHDRGNASE"/>
</dbReference>
<reference evidence="14 15" key="1">
    <citation type="journal article" date="2017" name="Genome Announc.">
        <title>Complete Genome Sequences of Two Acetylene-Fermenting Pelobacter acetylenicus Strains.</title>
        <authorList>
            <person name="Sutton J.M."/>
            <person name="Baesman S.M."/>
            <person name="Fierst J.L."/>
            <person name="Poret-Peterson A.T."/>
            <person name="Oremland R.S."/>
            <person name="Dunlap D.S."/>
            <person name="Akob D.M."/>
        </authorList>
    </citation>
    <scope>NUCLEOTIDE SEQUENCE [LARGE SCALE GENOMIC DNA]</scope>
    <source>
        <strain evidence="14 15">DSM 3247</strain>
    </source>
</reference>
<comment type="catalytic activity">
    <reaction evidence="11">
        <text>(6R)-5,10-methylene-5,6,7,8-tetrahydrofolate + NADP(+) = (6R)-5,10-methenyltetrahydrofolate + NADPH</text>
        <dbReference type="Rhea" id="RHEA:22812"/>
        <dbReference type="ChEBI" id="CHEBI:15636"/>
        <dbReference type="ChEBI" id="CHEBI:57455"/>
        <dbReference type="ChEBI" id="CHEBI:57783"/>
        <dbReference type="ChEBI" id="CHEBI:58349"/>
        <dbReference type="EC" id="1.5.1.5"/>
    </reaction>
</comment>
<dbReference type="EC" id="3.5.4.9" evidence="11"/>
<evidence type="ECO:0000256" key="6">
    <source>
        <dbReference type="ARBA" id="ARBA00022857"/>
    </source>
</evidence>
<evidence type="ECO:0000256" key="2">
    <source>
        <dbReference type="ARBA" id="ARBA00022563"/>
    </source>
</evidence>
<proteinExistence type="inferred from homology"/>
<evidence type="ECO:0000313" key="14">
    <source>
        <dbReference type="EMBL" id="APG25131.1"/>
    </source>
</evidence>
<dbReference type="Proteomes" id="UP000182264">
    <property type="component" value="Chromosome"/>
</dbReference>
<accession>A0A1L3GGQ0</accession>
<dbReference type="AlphaFoldDB" id="A0A1L3GGQ0"/>
<comment type="pathway">
    <text evidence="1 11">One-carbon metabolism; tetrahydrofolate interconversion.</text>
</comment>
<feature type="domain" description="Tetrahydrofolate dehydrogenase/cyclohydrolase NAD(P)-binding" evidence="13">
    <location>
        <begin position="140"/>
        <end position="284"/>
    </location>
</feature>
<name>A0A1L3GGQ0_SYNAC</name>
<dbReference type="SUPFAM" id="SSF51735">
    <property type="entry name" value="NAD(P)-binding Rossmann-fold domains"/>
    <property type="match status" value="1"/>
</dbReference>
<evidence type="ECO:0000256" key="11">
    <source>
        <dbReference type="HAMAP-Rule" id="MF_01576"/>
    </source>
</evidence>
<organism evidence="14 15">
    <name type="scientific">Syntrophotalea acetylenica</name>
    <name type="common">Pelobacter acetylenicus</name>
    <dbReference type="NCBI Taxonomy" id="29542"/>
    <lineage>
        <taxon>Bacteria</taxon>
        <taxon>Pseudomonadati</taxon>
        <taxon>Thermodesulfobacteriota</taxon>
        <taxon>Desulfuromonadia</taxon>
        <taxon>Desulfuromonadales</taxon>
        <taxon>Syntrophotaleaceae</taxon>
        <taxon>Syntrophotalea</taxon>
    </lineage>
</organism>
<gene>
    <name evidence="11" type="primary">folD</name>
    <name evidence="14" type="ORF">A7E75_08940</name>
</gene>
<evidence type="ECO:0000256" key="4">
    <source>
        <dbReference type="ARBA" id="ARBA00022755"/>
    </source>
</evidence>
<dbReference type="STRING" id="29542.A6070_02915"/>
<evidence type="ECO:0000256" key="1">
    <source>
        <dbReference type="ARBA" id="ARBA00004777"/>
    </source>
</evidence>
<dbReference type="PANTHER" id="PTHR48099:SF5">
    <property type="entry name" value="C-1-TETRAHYDROFOLATE SYNTHASE, CYTOPLASMIC"/>
    <property type="match status" value="1"/>
</dbReference>
<dbReference type="GO" id="GO:0009086">
    <property type="term" value="P:methionine biosynthetic process"/>
    <property type="evidence" value="ECO:0007669"/>
    <property type="project" value="UniProtKB-KW"/>
</dbReference>
<dbReference type="InterPro" id="IPR046346">
    <property type="entry name" value="Aminoacid_DH-like_N_sf"/>
</dbReference>
<keyword evidence="2 11" id="KW-0554">One-carbon metabolism</keyword>
<evidence type="ECO:0000256" key="3">
    <source>
        <dbReference type="ARBA" id="ARBA00022605"/>
    </source>
</evidence>
<keyword evidence="3 11" id="KW-0028">Amino-acid biosynthesis</keyword>
<comment type="similarity">
    <text evidence="11">Belongs to the tetrahydrofolate dehydrogenase/cyclohydrolase family.</text>
</comment>
<dbReference type="HAMAP" id="MF_01576">
    <property type="entry name" value="THF_DHG_CYH"/>
    <property type="match status" value="1"/>
</dbReference>
<dbReference type="SUPFAM" id="SSF53223">
    <property type="entry name" value="Aminoacid dehydrogenase-like, N-terminal domain"/>
    <property type="match status" value="1"/>
</dbReference>
<dbReference type="Pfam" id="PF00763">
    <property type="entry name" value="THF_DHG_CYH"/>
    <property type="match status" value="1"/>
</dbReference>
<dbReference type="PANTHER" id="PTHR48099">
    <property type="entry name" value="C-1-TETRAHYDROFOLATE SYNTHASE, CYTOPLASMIC-RELATED"/>
    <property type="match status" value="1"/>
</dbReference>
<dbReference type="UniPathway" id="UPA00193"/>
<feature type="binding site" evidence="11">
    <location>
        <begin position="166"/>
        <end position="168"/>
    </location>
    <ligand>
        <name>NADP(+)</name>
        <dbReference type="ChEBI" id="CHEBI:58349"/>
    </ligand>
</feature>
<dbReference type="GO" id="GO:0035999">
    <property type="term" value="P:tetrahydrofolate interconversion"/>
    <property type="evidence" value="ECO:0007669"/>
    <property type="project" value="UniProtKB-UniRule"/>
</dbReference>
<dbReference type="InterPro" id="IPR036291">
    <property type="entry name" value="NAD(P)-bd_dom_sf"/>
</dbReference>
<dbReference type="CDD" id="cd01080">
    <property type="entry name" value="NAD_bind_m-THF_DH_Cyclohyd"/>
    <property type="match status" value="1"/>
</dbReference>
<evidence type="ECO:0000256" key="9">
    <source>
        <dbReference type="ARBA" id="ARBA00023167"/>
    </source>
</evidence>
<dbReference type="GO" id="GO:0006164">
    <property type="term" value="P:purine nucleotide biosynthetic process"/>
    <property type="evidence" value="ECO:0007669"/>
    <property type="project" value="UniProtKB-KW"/>
</dbReference>
<keyword evidence="9 11" id="KW-0486">Methionine biosynthesis</keyword>
<comment type="catalytic activity">
    <reaction evidence="11">
        <text>(6R)-5,10-methenyltetrahydrofolate + H2O = (6R)-10-formyltetrahydrofolate + H(+)</text>
        <dbReference type="Rhea" id="RHEA:23700"/>
        <dbReference type="ChEBI" id="CHEBI:15377"/>
        <dbReference type="ChEBI" id="CHEBI:15378"/>
        <dbReference type="ChEBI" id="CHEBI:57455"/>
        <dbReference type="ChEBI" id="CHEBI:195366"/>
        <dbReference type="EC" id="3.5.4.9"/>
    </reaction>
</comment>
<evidence type="ECO:0000256" key="8">
    <source>
        <dbReference type="ARBA" id="ARBA00023102"/>
    </source>
</evidence>
<dbReference type="Pfam" id="PF02882">
    <property type="entry name" value="THF_DHG_CYH_C"/>
    <property type="match status" value="1"/>
</dbReference>
<keyword evidence="8 11" id="KW-0368">Histidine biosynthesis</keyword>
<sequence length="291" mass="30872">MMSANLLEGKVVAAAVLEDVARRVVALKEKGIQPGLGTILVGEDGPSISYVNKKHETCKEVDIASFHIEIPATATQADLLTAVRDFNDSPHVDAYIIQYPLPKGFDFNQALMLMDPDKDADGLHPVNLGRLVLQEPGPVPCTPAGIRAMLKHYDIPVEGREVVVIGRGPTLGRPLSLLLTLKQPFANAAVTVVHSGIRDLGAYTRRADIVIAAAGSPGIVQPDMIRPGAVVISGGISWEGRKLLPDVDESVADVAGWITPRLGGVGPTTVAMLLQNTVLAAEQRARQAGKL</sequence>
<protein>
    <recommendedName>
        <fullName evidence="11">Bifunctional protein FolD</fullName>
    </recommendedName>
    <domain>
        <recommendedName>
            <fullName evidence="11">Methylenetetrahydrofolate dehydrogenase</fullName>
            <ecNumber evidence="11">1.5.1.5</ecNumber>
        </recommendedName>
    </domain>
    <domain>
        <recommendedName>
            <fullName evidence="11">Methenyltetrahydrofolate cyclohydrolase</fullName>
            <ecNumber evidence="11">3.5.4.9</ecNumber>
        </recommendedName>
    </domain>
</protein>
<evidence type="ECO:0000256" key="10">
    <source>
        <dbReference type="ARBA" id="ARBA00023268"/>
    </source>
</evidence>
<feature type="domain" description="Tetrahydrofolate dehydrogenase/cyclohydrolase catalytic" evidence="12">
    <location>
        <begin position="7"/>
        <end position="121"/>
    </location>
</feature>
<keyword evidence="7 11" id="KW-0560">Oxidoreductase</keyword>
<evidence type="ECO:0000256" key="7">
    <source>
        <dbReference type="ARBA" id="ARBA00023002"/>
    </source>
</evidence>
<dbReference type="GO" id="GO:0004488">
    <property type="term" value="F:methylenetetrahydrofolate dehydrogenase (NADP+) activity"/>
    <property type="evidence" value="ECO:0007669"/>
    <property type="project" value="UniProtKB-UniRule"/>
</dbReference>
<comment type="function">
    <text evidence="11">Catalyzes the oxidation of 5,10-methylenetetrahydrofolate to 5,10-methenyltetrahydrofolate and then the hydrolysis of 5,10-methenyltetrahydrofolate to 10-formyltetrahydrofolate.</text>
</comment>
<evidence type="ECO:0000259" key="13">
    <source>
        <dbReference type="Pfam" id="PF02882"/>
    </source>
</evidence>
<dbReference type="EC" id="1.5.1.5" evidence="11"/>
<keyword evidence="5 11" id="KW-0378">Hydrolase</keyword>
<feature type="binding site" evidence="11">
    <location>
        <position position="236"/>
    </location>
    <ligand>
        <name>NADP(+)</name>
        <dbReference type="ChEBI" id="CHEBI:58349"/>
    </ligand>
</feature>
<dbReference type="Gene3D" id="3.40.50.720">
    <property type="entry name" value="NAD(P)-binding Rossmann-like Domain"/>
    <property type="match status" value="1"/>
</dbReference>
<keyword evidence="6 11" id="KW-0521">NADP</keyword>
<dbReference type="InterPro" id="IPR020631">
    <property type="entry name" value="THF_DH/CycHdrlase_NAD-bd_dom"/>
</dbReference>
<comment type="caution">
    <text evidence="11">Lacks conserved residue(s) required for the propagation of feature annotation.</text>
</comment>
<comment type="subunit">
    <text evidence="11">Homodimer.</text>
</comment>
<evidence type="ECO:0000256" key="5">
    <source>
        <dbReference type="ARBA" id="ARBA00022801"/>
    </source>
</evidence>
<keyword evidence="10 11" id="KW-0511">Multifunctional enzyme</keyword>
<evidence type="ECO:0000259" key="12">
    <source>
        <dbReference type="Pfam" id="PF00763"/>
    </source>
</evidence>
<keyword evidence="15" id="KW-1185">Reference proteome</keyword>
<dbReference type="GO" id="GO:0005829">
    <property type="term" value="C:cytosol"/>
    <property type="evidence" value="ECO:0007669"/>
    <property type="project" value="TreeGrafter"/>
</dbReference>
<dbReference type="GO" id="GO:0004477">
    <property type="term" value="F:methenyltetrahydrofolate cyclohydrolase activity"/>
    <property type="evidence" value="ECO:0007669"/>
    <property type="project" value="UniProtKB-UniRule"/>
</dbReference>
<dbReference type="EMBL" id="CP015518">
    <property type="protein sequence ID" value="APG25131.1"/>
    <property type="molecule type" value="Genomic_DNA"/>
</dbReference>
<dbReference type="InterPro" id="IPR020630">
    <property type="entry name" value="THF_DH/CycHdrlase_cat_dom"/>
</dbReference>
<keyword evidence="4 11" id="KW-0658">Purine biosynthesis</keyword>